<dbReference type="GO" id="GO:1905879">
    <property type="term" value="P:regulation of oogenesis"/>
    <property type="evidence" value="ECO:0007669"/>
    <property type="project" value="EnsemblMetazoa"/>
</dbReference>
<dbReference type="GO" id="GO:0048477">
    <property type="term" value="P:oogenesis"/>
    <property type="evidence" value="ECO:0007669"/>
    <property type="project" value="EnsemblMetazoa"/>
</dbReference>
<dbReference type="InterPro" id="IPR037518">
    <property type="entry name" value="MPN"/>
</dbReference>
<keyword evidence="16" id="KW-1185">Reference proteome</keyword>
<dbReference type="GO" id="GO:0031672">
    <property type="term" value="C:A band"/>
    <property type="evidence" value="ECO:0007669"/>
    <property type="project" value="EnsemblMetazoa"/>
</dbReference>
<dbReference type="InterPro" id="IPR000555">
    <property type="entry name" value="JAMM/MPN+_dom"/>
</dbReference>
<evidence type="ECO:0000256" key="12">
    <source>
        <dbReference type="ARBA" id="ARBA00023242"/>
    </source>
</evidence>
<evidence type="ECO:0000256" key="9">
    <source>
        <dbReference type="ARBA" id="ARBA00022801"/>
    </source>
</evidence>
<gene>
    <name evidence="15 17 18" type="ORF">SRAE_2000247800</name>
</gene>
<evidence type="ECO:0000256" key="1">
    <source>
        <dbReference type="ARBA" id="ARBA00004123"/>
    </source>
</evidence>
<comment type="subcellular location">
    <subcellularLocation>
        <location evidence="2">Cytoplasm</location>
    </subcellularLocation>
    <subcellularLocation>
        <location evidence="1">Nucleus</location>
    </subcellularLocation>
</comment>
<proteinExistence type="inferred from homology"/>
<evidence type="ECO:0000256" key="4">
    <source>
        <dbReference type="ARBA" id="ARBA00014880"/>
    </source>
</evidence>
<dbReference type="AlphaFoldDB" id="A0A090LDF2"/>
<dbReference type="Gene3D" id="3.40.140.10">
    <property type="entry name" value="Cytidine Deaminase, domain 2"/>
    <property type="match status" value="1"/>
</dbReference>
<dbReference type="GO" id="GO:0046872">
    <property type="term" value="F:metal ion binding"/>
    <property type="evidence" value="ECO:0007669"/>
    <property type="project" value="UniProtKB-KW"/>
</dbReference>
<evidence type="ECO:0000259" key="14">
    <source>
        <dbReference type="PROSITE" id="PS50249"/>
    </source>
</evidence>
<keyword evidence="12" id="KW-0539">Nucleus</keyword>
<keyword evidence="7" id="KW-0479">Metal-binding</keyword>
<dbReference type="GO" id="GO:0000338">
    <property type="term" value="P:protein deneddylation"/>
    <property type="evidence" value="ECO:0007669"/>
    <property type="project" value="EnsemblMetazoa"/>
</dbReference>
<dbReference type="GO" id="GO:0017151">
    <property type="term" value="F:DEAD/H-box RNA helicase binding"/>
    <property type="evidence" value="ECO:0007669"/>
    <property type="project" value="EnsemblMetazoa"/>
</dbReference>
<dbReference type="InterPro" id="IPR050242">
    <property type="entry name" value="JAMM_MPN+_peptidase_M67A"/>
</dbReference>
<dbReference type="OrthoDB" id="10266268at2759"/>
<dbReference type="SMART" id="SM00232">
    <property type="entry name" value="JAB_MPN"/>
    <property type="match status" value="1"/>
</dbReference>
<evidence type="ECO:0000256" key="10">
    <source>
        <dbReference type="ARBA" id="ARBA00022833"/>
    </source>
</evidence>
<reference evidence="17" key="2">
    <citation type="submission" date="2020-12" db="UniProtKB">
        <authorList>
            <consortium name="WormBaseParasite"/>
        </authorList>
    </citation>
    <scope>IDENTIFICATION</scope>
</reference>
<dbReference type="PROSITE" id="PS50249">
    <property type="entry name" value="MPN"/>
    <property type="match status" value="1"/>
</dbReference>
<evidence type="ECO:0000256" key="13">
    <source>
        <dbReference type="SAM" id="MobiDB-lite"/>
    </source>
</evidence>
<evidence type="ECO:0000313" key="17">
    <source>
        <dbReference type="WBParaSite" id="SRAE_2000247800.1"/>
    </source>
</evidence>
<keyword evidence="9" id="KW-0378">Hydrolase</keyword>
<evidence type="ECO:0000313" key="16">
    <source>
        <dbReference type="Proteomes" id="UP000035682"/>
    </source>
</evidence>
<evidence type="ECO:0000313" key="15">
    <source>
        <dbReference type="EMBL" id="CEF67816.1"/>
    </source>
</evidence>
<evidence type="ECO:0000256" key="6">
    <source>
        <dbReference type="ARBA" id="ARBA00022670"/>
    </source>
</evidence>
<evidence type="ECO:0000313" key="18">
    <source>
        <dbReference type="WormBase" id="SRAE_2000247800"/>
    </source>
</evidence>
<evidence type="ECO:0000256" key="5">
    <source>
        <dbReference type="ARBA" id="ARBA00022490"/>
    </source>
</evidence>
<dbReference type="PANTHER" id="PTHR10410">
    <property type="entry name" value="EUKARYOTIC TRANSLATION INITIATION FACTOR 3 -RELATED"/>
    <property type="match status" value="1"/>
</dbReference>
<name>A0A090LDF2_STRRB</name>
<dbReference type="CDD" id="cd08069">
    <property type="entry name" value="MPN_RPN11_CSN5"/>
    <property type="match status" value="1"/>
</dbReference>
<dbReference type="GO" id="GO:0008406">
    <property type="term" value="P:gonad development"/>
    <property type="evidence" value="ECO:0007669"/>
    <property type="project" value="EnsemblMetazoa"/>
</dbReference>
<keyword evidence="6" id="KW-0645">Protease</keyword>
<organism evidence="15">
    <name type="scientific">Strongyloides ratti</name>
    <name type="common">Parasitic roundworm</name>
    <dbReference type="NCBI Taxonomy" id="34506"/>
    <lineage>
        <taxon>Eukaryota</taxon>
        <taxon>Metazoa</taxon>
        <taxon>Ecdysozoa</taxon>
        <taxon>Nematoda</taxon>
        <taxon>Chromadorea</taxon>
        <taxon>Rhabditida</taxon>
        <taxon>Tylenchina</taxon>
        <taxon>Panagrolaimomorpha</taxon>
        <taxon>Strongyloidoidea</taxon>
        <taxon>Strongyloididae</taxon>
        <taxon>Strongyloides</taxon>
    </lineage>
</organism>
<feature type="compositionally biased region" description="Polar residues" evidence="13">
    <location>
        <begin position="1"/>
        <end position="10"/>
    </location>
</feature>
<evidence type="ECO:0000256" key="8">
    <source>
        <dbReference type="ARBA" id="ARBA00022790"/>
    </source>
</evidence>
<evidence type="ECO:0000256" key="11">
    <source>
        <dbReference type="ARBA" id="ARBA00023049"/>
    </source>
</evidence>
<keyword evidence="10" id="KW-0862">Zinc</keyword>
<evidence type="ECO:0000256" key="7">
    <source>
        <dbReference type="ARBA" id="ARBA00022723"/>
    </source>
</evidence>
<dbReference type="GeneID" id="36380181"/>
<feature type="region of interest" description="Disordered" evidence="13">
    <location>
        <begin position="1"/>
        <end position="20"/>
    </location>
</feature>
<dbReference type="WormBase" id="SRAE_2000247800">
    <property type="protein sequence ID" value="SRP06374"/>
    <property type="gene ID" value="WBGene00262688"/>
</dbReference>
<dbReference type="WBParaSite" id="SRAE_2000247800.1">
    <property type="protein sequence ID" value="SRAE_2000247800.1"/>
    <property type="gene ID" value="WBGene00262688"/>
</dbReference>
<dbReference type="GO" id="GO:0008180">
    <property type="term" value="C:COP9 signalosome"/>
    <property type="evidence" value="ECO:0007669"/>
    <property type="project" value="UniProtKB-KW"/>
</dbReference>
<keyword evidence="5" id="KW-0963">Cytoplasm</keyword>
<dbReference type="RefSeq" id="XP_024507016.1">
    <property type="nucleotide sequence ID" value="XM_024653550.1"/>
</dbReference>
<keyword evidence="11" id="KW-0482">Metalloprotease</keyword>
<protein>
    <recommendedName>
        <fullName evidence="4">COP9 signalosome complex subunit 5</fullName>
    </recommendedName>
</protein>
<evidence type="ECO:0000256" key="2">
    <source>
        <dbReference type="ARBA" id="ARBA00004496"/>
    </source>
</evidence>
<dbReference type="GO" id="GO:0060184">
    <property type="term" value="P:cell cycle switching"/>
    <property type="evidence" value="ECO:0007669"/>
    <property type="project" value="EnsemblMetazoa"/>
</dbReference>
<dbReference type="GO" id="GO:0006508">
    <property type="term" value="P:proteolysis"/>
    <property type="evidence" value="ECO:0007669"/>
    <property type="project" value="UniProtKB-KW"/>
</dbReference>
<sequence length="393" mass="44476">MGENIDNYSSGEPAPKKHMSSQAVLGLKKWELDNNIKTVDEKFICDVEEQKTLREEVKPWNNDPKYFKKVEISALALLKMTMHSKRGGEIEVMGVMQGKVSGDTIIVIDAIPLPVEGTETRVNAQEQANEYLVSATDMSQYMERLECVIGWYHSHPGYGCWLSGIDVETQQLHQQFNEPYLAVVIDPLKTAIAGKVEIGAFRTLNRIDTSNSSSSNITNKGITGDKAKDYGAHAHRYYELEVSFIKHKLDSEHLDILWESNWYDILQKSSLFDCLMHTKGVLKNSIDSIKCSMNGLNKGSGSSISKVSKKCKCVNKQLRHDIFLEKLRLSIFNKNLKNIMNEHLEYDKLLDGNVTKNTVNNDAKLEMNDQEKLTNDFNLTVKADVSEVDSFLE</sequence>
<reference evidence="15 16" key="1">
    <citation type="submission" date="2014-09" db="EMBL/GenBank/DDBJ databases">
        <authorList>
            <person name="Martin A.A."/>
        </authorList>
    </citation>
    <scope>NUCLEOTIDE SEQUENCE</scope>
    <source>
        <strain evidence="16">ED321</strain>
        <strain evidence="15">ED321 Heterogonic</strain>
    </source>
</reference>
<dbReference type="OMA" id="VEQNEMR"/>
<dbReference type="Pfam" id="PF01398">
    <property type="entry name" value="JAB"/>
    <property type="match status" value="1"/>
</dbReference>
<feature type="domain" description="MPN" evidence="14">
    <location>
        <begin position="70"/>
        <end position="207"/>
    </location>
</feature>
<dbReference type="SUPFAM" id="SSF102712">
    <property type="entry name" value="JAB1/MPN domain"/>
    <property type="match status" value="1"/>
</dbReference>
<accession>A0A090LDF2</accession>
<keyword evidence="8" id="KW-0736">Signalosome</keyword>
<dbReference type="MEROPS" id="M67.A02"/>
<comment type="similarity">
    <text evidence="3">Belongs to the peptidase M67A family. CSN5 subfamily.</text>
</comment>
<dbReference type="FunFam" id="3.40.140.10:FF:000203">
    <property type="entry name" value="COP9 signalosome complex subunit 5"/>
    <property type="match status" value="1"/>
</dbReference>
<dbReference type="CTD" id="36380181"/>
<dbReference type="EMBL" id="LN609529">
    <property type="protein sequence ID" value="CEF67816.1"/>
    <property type="molecule type" value="Genomic_DNA"/>
</dbReference>
<evidence type="ECO:0000256" key="3">
    <source>
        <dbReference type="ARBA" id="ARBA00006008"/>
    </source>
</evidence>
<dbReference type="STRING" id="34506.A0A090LDF2"/>
<dbReference type="GO" id="GO:0008237">
    <property type="term" value="F:metallopeptidase activity"/>
    <property type="evidence" value="ECO:0007669"/>
    <property type="project" value="UniProtKB-KW"/>
</dbReference>
<dbReference type="Proteomes" id="UP000035682">
    <property type="component" value="Unplaced"/>
</dbReference>